<accession>A0A9J6F380</accession>
<evidence type="ECO:0000256" key="1">
    <source>
        <dbReference type="SAM" id="MobiDB-lite"/>
    </source>
</evidence>
<feature type="region of interest" description="Disordered" evidence="1">
    <location>
        <begin position="1"/>
        <end position="37"/>
    </location>
</feature>
<feature type="compositionally biased region" description="Basic and acidic residues" evidence="1">
    <location>
        <begin position="1"/>
        <end position="25"/>
    </location>
</feature>
<reference evidence="2" key="2">
    <citation type="submission" date="2021-09" db="EMBL/GenBank/DDBJ databases">
        <authorList>
            <person name="Jia N."/>
            <person name="Wang J."/>
            <person name="Shi W."/>
            <person name="Du L."/>
            <person name="Sun Y."/>
            <person name="Zhan W."/>
            <person name="Jiang J."/>
            <person name="Wang Q."/>
            <person name="Zhang B."/>
            <person name="Ji P."/>
            <person name="Sakyi L.B."/>
            <person name="Cui X."/>
            <person name="Yuan T."/>
            <person name="Jiang B."/>
            <person name="Yang W."/>
            <person name="Lam T.T.-Y."/>
            <person name="Chang Q."/>
            <person name="Ding S."/>
            <person name="Wang X."/>
            <person name="Zhu J."/>
            <person name="Ruan X."/>
            <person name="Zhao L."/>
            <person name="Wei J."/>
            <person name="Que T."/>
            <person name="Du C."/>
            <person name="Cheng J."/>
            <person name="Dai P."/>
            <person name="Han X."/>
            <person name="Huang E."/>
            <person name="Gao Y."/>
            <person name="Liu J."/>
            <person name="Shao H."/>
            <person name="Ye R."/>
            <person name="Li L."/>
            <person name="Wei W."/>
            <person name="Wang X."/>
            <person name="Wang C."/>
            <person name="Huo Q."/>
            <person name="Li W."/>
            <person name="Guo W."/>
            <person name="Chen H."/>
            <person name="Chen S."/>
            <person name="Zhou L."/>
            <person name="Zhou L."/>
            <person name="Ni X."/>
            <person name="Tian J."/>
            <person name="Zhou Y."/>
            <person name="Sheng Y."/>
            <person name="Liu T."/>
            <person name="Pan Y."/>
            <person name="Xia L."/>
            <person name="Li J."/>
            <person name="Zhao F."/>
            <person name="Cao W."/>
        </authorList>
    </citation>
    <scope>NUCLEOTIDE SEQUENCE</scope>
    <source>
        <strain evidence="2">Rmic-2018</strain>
        <tissue evidence="2">Larvae</tissue>
    </source>
</reference>
<reference evidence="2" key="1">
    <citation type="journal article" date="2020" name="Cell">
        <title>Large-Scale Comparative Analyses of Tick Genomes Elucidate Their Genetic Diversity and Vector Capacities.</title>
        <authorList>
            <consortium name="Tick Genome and Microbiome Consortium (TIGMIC)"/>
            <person name="Jia N."/>
            <person name="Wang J."/>
            <person name="Shi W."/>
            <person name="Du L."/>
            <person name="Sun Y."/>
            <person name="Zhan W."/>
            <person name="Jiang J.F."/>
            <person name="Wang Q."/>
            <person name="Zhang B."/>
            <person name="Ji P."/>
            <person name="Bell-Sakyi L."/>
            <person name="Cui X.M."/>
            <person name="Yuan T.T."/>
            <person name="Jiang B.G."/>
            <person name="Yang W.F."/>
            <person name="Lam T.T."/>
            <person name="Chang Q.C."/>
            <person name="Ding S.J."/>
            <person name="Wang X.J."/>
            <person name="Zhu J.G."/>
            <person name="Ruan X.D."/>
            <person name="Zhao L."/>
            <person name="Wei J.T."/>
            <person name="Ye R.Z."/>
            <person name="Que T.C."/>
            <person name="Du C.H."/>
            <person name="Zhou Y.H."/>
            <person name="Cheng J.X."/>
            <person name="Dai P.F."/>
            <person name="Guo W.B."/>
            <person name="Han X.H."/>
            <person name="Huang E.J."/>
            <person name="Li L.F."/>
            <person name="Wei W."/>
            <person name="Gao Y.C."/>
            <person name="Liu J.Z."/>
            <person name="Shao H.Z."/>
            <person name="Wang X."/>
            <person name="Wang C.C."/>
            <person name="Yang T.C."/>
            <person name="Huo Q.B."/>
            <person name="Li W."/>
            <person name="Chen H.Y."/>
            <person name="Chen S.E."/>
            <person name="Zhou L.G."/>
            <person name="Ni X.B."/>
            <person name="Tian J.H."/>
            <person name="Sheng Y."/>
            <person name="Liu T."/>
            <person name="Pan Y.S."/>
            <person name="Xia L.Y."/>
            <person name="Li J."/>
            <person name="Zhao F."/>
            <person name="Cao W.C."/>
        </authorList>
    </citation>
    <scope>NUCLEOTIDE SEQUENCE</scope>
    <source>
        <strain evidence="2">Rmic-2018</strain>
    </source>
</reference>
<organism evidence="2 3">
    <name type="scientific">Rhipicephalus microplus</name>
    <name type="common">Cattle tick</name>
    <name type="synonym">Boophilus microplus</name>
    <dbReference type="NCBI Taxonomy" id="6941"/>
    <lineage>
        <taxon>Eukaryota</taxon>
        <taxon>Metazoa</taxon>
        <taxon>Ecdysozoa</taxon>
        <taxon>Arthropoda</taxon>
        <taxon>Chelicerata</taxon>
        <taxon>Arachnida</taxon>
        <taxon>Acari</taxon>
        <taxon>Parasitiformes</taxon>
        <taxon>Ixodida</taxon>
        <taxon>Ixodoidea</taxon>
        <taxon>Ixodidae</taxon>
        <taxon>Rhipicephalinae</taxon>
        <taxon>Rhipicephalus</taxon>
        <taxon>Boophilus</taxon>
    </lineage>
</organism>
<sequence length="140" mass="15489">MGEGDRRRGEGDRRRLKSGRHERGSCESGVTCDSDGRVGKVEKKAALRKASSMFLMDSDVLQQRFSDVHAHRPAPIEVPSGVTRALEVSVTFCQFRGNLKGRNGMRFDFEKEGRPSSDRVTRLDAGGKKGMIVLPEPLVT</sequence>
<protein>
    <submittedName>
        <fullName evidence="2">Uncharacterized protein</fullName>
    </submittedName>
</protein>
<evidence type="ECO:0000313" key="2">
    <source>
        <dbReference type="EMBL" id="KAH8040993.1"/>
    </source>
</evidence>
<dbReference type="EMBL" id="JABSTU010000001">
    <property type="protein sequence ID" value="KAH8040993.1"/>
    <property type="molecule type" value="Genomic_DNA"/>
</dbReference>
<dbReference type="AlphaFoldDB" id="A0A9J6F380"/>
<comment type="caution">
    <text evidence="2">The sequence shown here is derived from an EMBL/GenBank/DDBJ whole genome shotgun (WGS) entry which is preliminary data.</text>
</comment>
<dbReference type="Proteomes" id="UP000821866">
    <property type="component" value="Chromosome 1"/>
</dbReference>
<evidence type="ECO:0000313" key="3">
    <source>
        <dbReference type="Proteomes" id="UP000821866"/>
    </source>
</evidence>
<name>A0A9J6F380_RHIMP</name>
<proteinExistence type="predicted"/>
<gene>
    <name evidence="2" type="ORF">HPB51_013396</name>
</gene>
<keyword evidence="3" id="KW-1185">Reference proteome</keyword>